<evidence type="ECO:0000256" key="1">
    <source>
        <dbReference type="SAM" id="MobiDB-lite"/>
    </source>
</evidence>
<sequence length="465" mass="54237">MFTITADNVIELLKEVTDNTLREKIIQLAASKTSSSTSISNDKKVKDDFNYSSPYSLSEVHNKLSSKQIMVIRDTSFDDLKGEIEHLKEEIKFFKQNHIIYDHRLTQSESANSKGKNKVDESTVEENILANTLSIDLKQNMFLGMMQIVTDHKWYLPIIPGTPFINAIYPFTNINAKGFSATYKNQDISYTFITEPISRDINALIEMKQRHVDYLQLEIFSMNIFDTLKSTKIQEKIKFISEKMTIDICADHPRKDNYTRERGRSSPSSSRSSYRSSSSSTPIIQKGRMSLYNLNSRAQEKASSSIHLEDIPESDPLYALLHEFLTQKQGDSFASIAKEEVDDIKTYVKKTLTYREEKNLRRYSRGYNTSENVYNFSKMIIKHVIHIEDWGISSMTERQFSLNKVMVSFTYWDYIQAFNKVLRYNNQRHKHTWFIKVCAKKFANPIPNWFLNWWSYYGPTIKILP</sequence>
<comment type="caution">
    <text evidence="2">The sequence shown here is derived from an EMBL/GenBank/DDBJ whole genome shotgun (WGS) entry which is preliminary data.</text>
</comment>
<gene>
    <name evidence="2" type="ORF">H5410_051091</name>
</gene>
<proteinExistence type="predicted"/>
<dbReference type="Proteomes" id="UP000824120">
    <property type="component" value="Chromosome 10"/>
</dbReference>
<accession>A0A9J5WZX1</accession>
<reference evidence="2 3" key="1">
    <citation type="submission" date="2020-09" db="EMBL/GenBank/DDBJ databases">
        <title>De no assembly of potato wild relative species, Solanum commersonii.</title>
        <authorList>
            <person name="Cho K."/>
        </authorList>
    </citation>
    <scope>NUCLEOTIDE SEQUENCE [LARGE SCALE GENOMIC DNA]</scope>
    <source>
        <strain evidence="2">LZ3.2</strain>
        <tissue evidence="2">Leaf</tissue>
    </source>
</reference>
<protein>
    <submittedName>
        <fullName evidence="2">Uncharacterized protein</fullName>
    </submittedName>
</protein>
<dbReference type="PANTHER" id="PTHR48434:SF1">
    <property type="entry name" value="(RAPE) HYPOTHETICAL PROTEIN"/>
    <property type="match status" value="1"/>
</dbReference>
<dbReference type="OrthoDB" id="1743486at2759"/>
<feature type="compositionally biased region" description="Basic and acidic residues" evidence="1">
    <location>
        <begin position="251"/>
        <end position="264"/>
    </location>
</feature>
<name>A0A9J5WZX1_SOLCO</name>
<evidence type="ECO:0000313" key="3">
    <source>
        <dbReference type="Proteomes" id="UP000824120"/>
    </source>
</evidence>
<dbReference type="AlphaFoldDB" id="A0A9J5WZX1"/>
<evidence type="ECO:0000313" key="2">
    <source>
        <dbReference type="EMBL" id="KAG5580464.1"/>
    </source>
</evidence>
<organism evidence="2 3">
    <name type="scientific">Solanum commersonii</name>
    <name type="common">Commerson's wild potato</name>
    <name type="synonym">Commerson's nightshade</name>
    <dbReference type="NCBI Taxonomy" id="4109"/>
    <lineage>
        <taxon>Eukaryota</taxon>
        <taxon>Viridiplantae</taxon>
        <taxon>Streptophyta</taxon>
        <taxon>Embryophyta</taxon>
        <taxon>Tracheophyta</taxon>
        <taxon>Spermatophyta</taxon>
        <taxon>Magnoliopsida</taxon>
        <taxon>eudicotyledons</taxon>
        <taxon>Gunneridae</taxon>
        <taxon>Pentapetalae</taxon>
        <taxon>asterids</taxon>
        <taxon>lamiids</taxon>
        <taxon>Solanales</taxon>
        <taxon>Solanaceae</taxon>
        <taxon>Solanoideae</taxon>
        <taxon>Solaneae</taxon>
        <taxon>Solanum</taxon>
    </lineage>
</organism>
<feature type="compositionally biased region" description="Low complexity" evidence="1">
    <location>
        <begin position="265"/>
        <end position="280"/>
    </location>
</feature>
<dbReference type="PANTHER" id="PTHR48434">
    <property type="entry name" value="(RAPE) HYPOTHETICAL PROTEIN"/>
    <property type="match status" value="1"/>
</dbReference>
<feature type="region of interest" description="Disordered" evidence="1">
    <location>
        <begin position="251"/>
        <end position="282"/>
    </location>
</feature>
<keyword evidence="3" id="KW-1185">Reference proteome</keyword>
<dbReference type="EMBL" id="JACXVP010000010">
    <property type="protein sequence ID" value="KAG5580464.1"/>
    <property type="molecule type" value="Genomic_DNA"/>
</dbReference>